<dbReference type="EMBL" id="AMFJ01034448">
    <property type="protein sequence ID" value="EKD29305.1"/>
    <property type="molecule type" value="Genomic_DNA"/>
</dbReference>
<proteinExistence type="predicted"/>
<reference evidence="1" key="1">
    <citation type="journal article" date="2012" name="Science">
        <title>Fermentation, hydrogen, and sulfur metabolism in multiple uncultivated bacterial phyla.</title>
        <authorList>
            <person name="Wrighton K.C."/>
            <person name="Thomas B.C."/>
            <person name="Sharon I."/>
            <person name="Miller C.S."/>
            <person name="Castelle C.J."/>
            <person name="VerBerkmoes N.C."/>
            <person name="Wilkins M.J."/>
            <person name="Hettich R.L."/>
            <person name="Lipton M.S."/>
            <person name="Williams K.H."/>
            <person name="Long P.E."/>
            <person name="Banfield J.F."/>
        </authorList>
    </citation>
    <scope>NUCLEOTIDE SEQUENCE [LARGE SCALE GENOMIC DNA]</scope>
</reference>
<organism evidence="1">
    <name type="scientific">uncultured bacterium</name>
    <name type="common">gcode 4</name>
    <dbReference type="NCBI Taxonomy" id="1234023"/>
    <lineage>
        <taxon>Bacteria</taxon>
        <taxon>environmental samples</taxon>
    </lineage>
</organism>
<dbReference type="AlphaFoldDB" id="K1XGC6"/>
<evidence type="ECO:0000313" key="1">
    <source>
        <dbReference type="EMBL" id="EKD29305.1"/>
    </source>
</evidence>
<gene>
    <name evidence="1" type="ORF">ACD_78C00448G0001</name>
</gene>
<name>K1XGC6_9BACT</name>
<comment type="caution">
    <text evidence="1">The sequence shown here is derived from an EMBL/GenBank/DDBJ whole genome shotgun (WGS) entry which is preliminary data.</text>
</comment>
<protein>
    <submittedName>
        <fullName evidence="1">Uncharacterized protein</fullName>
    </submittedName>
</protein>
<accession>K1XGC6</accession>
<sequence length="383" mass="41111">MYLNGIPTTITNHSSLLGGTTVSKTINNVGVGGVIRFKTSETPEVRDGSGNIIVPWTITYREDNFPPSTILFQWSELQAFEGNTNNISGSYEDTVTVNPTYRSQGFYASLQYLESPFDIRISLPIIANIAGGSAFIGSALGNSVDIVVQTFFNNLRSGNFTTSTVNVASSYALSSATNSVSNDGVLSQVISSGSTAEIGNITQSSLNTSGIYTVTSLVSELEIDSKSIPLSDAVNIRVFKDGDVSIDGNLDLTGVKTVIVENGNLIINSDIRYNDSVSSFAWIIKNGNIIVADTVQEIAGVYVTLAGSITSNNMSTPNRLIVDGSLYGNTSDLVNNRSYVRGQVGYTALNVGVVVNYSNRSIMYPPPFLARFLEQYSLQRVAR</sequence>